<proteinExistence type="predicted"/>
<dbReference type="EMBL" id="CAFBPQ010000030">
    <property type="protein sequence ID" value="CAB5026809.1"/>
    <property type="molecule type" value="Genomic_DNA"/>
</dbReference>
<dbReference type="AlphaFoldDB" id="A0A6J7GPL6"/>
<dbReference type="InterPro" id="IPR010618">
    <property type="entry name" value="RPF"/>
</dbReference>
<dbReference type="InterPro" id="IPR023346">
    <property type="entry name" value="Lysozyme-like_dom_sf"/>
</dbReference>
<organism evidence="6">
    <name type="scientific">freshwater metagenome</name>
    <dbReference type="NCBI Taxonomy" id="449393"/>
    <lineage>
        <taxon>unclassified sequences</taxon>
        <taxon>metagenomes</taxon>
        <taxon>ecological metagenomes</taxon>
    </lineage>
</organism>
<dbReference type="Pfam" id="PF06737">
    <property type="entry name" value="Transglycosylas"/>
    <property type="match status" value="1"/>
</dbReference>
<evidence type="ECO:0000313" key="6">
    <source>
        <dbReference type="EMBL" id="CAB4906675.1"/>
    </source>
</evidence>
<feature type="domain" description="G5" evidence="4">
    <location>
        <begin position="277"/>
        <end position="356"/>
    </location>
</feature>
<evidence type="ECO:0000256" key="2">
    <source>
        <dbReference type="ARBA" id="ARBA00022801"/>
    </source>
</evidence>
<gene>
    <name evidence="5" type="ORF">UFOPK2683_00337</name>
    <name evidence="6" type="ORF">UFOPK3605_00813</name>
    <name evidence="7" type="ORF">UFOPK3897_01056</name>
    <name evidence="8" type="ORF">UFOPK4121_01015</name>
</gene>
<keyword evidence="2" id="KW-0378">Hydrolase</keyword>
<dbReference type="CDD" id="cd13925">
    <property type="entry name" value="RPF"/>
    <property type="match status" value="1"/>
</dbReference>
<evidence type="ECO:0000313" key="7">
    <source>
        <dbReference type="EMBL" id="CAB4980018.1"/>
    </source>
</evidence>
<keyword evidence="1" id="KW-0732">Signal</keyword>
<dbReference type="GO" id="GO:0016787">
    <property type="term" value="F:hydrolase activity"/>
    <property type="evidence" value="ECO:0007669"/>
    <property type="project" value="UniProtKB-KW"/>
</dbReference>
<dbReference type="SUPFAM" id="SSF53955">
    <property type="entry name" value="Lysozyme-like"/>
    <property type="match status" value="1"/>
</dbReference>
<evidence type="ECO:0000313" key="8">
    <source>
        <dbReference type="EMBL" id="CAB5026809.1"/>
    </source>
</evidence>
<evidence type="ECO:0000256" key="3">
    <source>
        <dbReference type="SAM" id="MobiDB-lite"/>
    </source>
</evidence>
<reference evidence="6" key="1">
    <citation type="submission" date="2020-05" db="EMBL/GenBank/DDBJ databases">
        <authorList>
            <person name="Chiriac C."/>
            <person name="Salcher M."/>
            <person name="Ghai R."/>
            <person name="Kavagutti S V."/>
        </authorList>
    </citation>
    <scope>NUCLEOTIDE SEQUENCE</scope>
</reference>
<dbReference type="InterPro" id="IPR007137">
    <property type="entry name" value="DUF348"/>
</dbReference>
<feature type="region of interest" description="Disordered" evidence="3">
    <location>
        <begin position="21"/>
        <end position="47"/>
    </location>
</feature>
<dbReference type="InterPro" id="IPR011098">
    <property type="entry name" value="G5_dom"/>
</dbReference>
<dbReference type="Gene3D" id="2.20.230.10">
    <property type="entry name" value="Resuscitation-promoting factor rpfb"/>
    <property type="match status" value="1"/>
</dbReference>
<dbReference type="Gene3D" id="1.10.530.10">
    <property type="match status" value="1"/>
</dbReference>
<evidence type="ECO:0000313" key="5">
    <source>
        <dbReference type="EMBL" id="CAB4716989.1"/>
    </source>
</evidence>
<evidence type="ECO:0000259" key="4">
    <source>
        <dbReference type="PROSITE" id="PS51109"/>
    </source>
</evidence>
<dbReference type="EMBL" id="CAFBMM010000034">
    <property type="protein sequence ID" value="CAB4906675.1"/>
    <property type="molecule type" value="Genomic_DNA"/>
</dbReference>
<evidence type="ECO:0000256" key="1">
    <source>
        <dbReference type="ARBA" id="ARBA00022729"/>
    </source>
</evidence>
<accession>A0A6J7GPL6</accession>
<protein>
    <submittedName>
        <fullName evidence="6">Unannotated protein</fullName>
    </submittedName>
</protein>
<dbReference type="PROSITE" id="PS51109">
    <property type="entry name" value="G5"/>
    <property type="match status" value="1"/>
</dbReference>
<dbReference type="EMBL" id="CAFBOF010000022">
    <property type="protein sequence ID" value="CAB4980018.1"/>
    <property type="molecule type" value="Genomic_DNA"/>
</dbReference>
<name>A0A6J7GPL6_9ZZZZ</name>
<dbReference type="Pfam" id="PF07501">
    <property type="entry name" value="G5"/>
    <property type="match status" value="1"/>
</dbReference>
<dbReference type="EMBL" id="CAEZYK010000011">
    <property type="protein sequence ID" value="CAB4716989.1"/>
    <property type="molecule type" value="Genomic_DNA"/>
</dbReference>
<dbReference type="Pfam" id="PF03990">
    <property type="entry name" value="DUF348"/>
    <property type="match status" value="2"/>
</dbReference>
<dbReference type="SMART" id="SM01208">
    <property type="entry name" value="G5"/>
    <property type="match status" value="1"/>
</dbReference>
<sequence>MPDLSDLPPIQDLLGDAEFPEVSRDLASPSPARAAPHDETAWLPIPDGEDLPTIEQLQAESIEKANPPLEPVKVSRKHLFQRSGIILLAAASVFGLYFLVSGLLDAGDDVTIRVDGRNISTETGAQSVGGVLREKNIKVGKYDSVSPKVSSPIENEMTVKVVRSFPVAVDIDGQPETVFTTHSQPEGFLADARNQLKLGSEVIFRSPPNQVGRNSEIQLRREKTGTLLVDGSAVNYKLPALTVAELLDSSGVALGPEDYTQPVAVDGLLPNNESITVVRVATESVSVLEAYSADSVSLPDPNLPIGETRVTLAVDGVKRVTYSVRNLDGKESSRKAISAVTVKEAVPAVSYFGTLADPRWDKIAECETGGNWAAYGPTYQGGLGIFHQTWVGFGGRDFAGNAGNATREEQIIVAERIRKRYGFSAWGCGRQLGYR</sequence>